<reference evidence="2 3" key="1">
    <citation type="submission" date="2024-08" db="EMBL/GenBank/DDBJ databases">
        <title>Mycobacterium servetensis sp. nov., a novel rapid-growing mycobacterial species recovered from a human patient in Zaragoza, Spain.</title>
        <authorList>
            <person name="Tristancho-Baro A.I."/>
            <person name="Buenestado-Serrano S."/>
            <person name="Garcia De Viedma D."/>
            <person name="Milagro-Beamonte A."/>
            <person name="Burillo N."/>
            <person name="Sanz S."/>
            <person name="Lopez-Calleja A.I."/>
            <person name="Penas-Utrilla D."/>
            <person name="Guardingo M."/>
            <person name="Garcia M.J."/>
            <person name="Vinuelas-Bayon J."/>
        </authorList>
    </citation>
    <scope>NUCLEOTIDE SEQUENCE [LARGE SCALE GENOMIC DNA]</scope>
    <source>
        <strain evidence="3">HUMS_12744610</strain>
    </source>
</reference>
<name>A0ABV4C9U9_9MYCO</name>
<dbReference type="RefSeq" id="WP_369741994.1">
    <property type="nucleotide sequence ID" value="NZ_JBGEDP010000002.1"/>
</dbReference>
<evidence type="ECO:0000313" key="2">
    <source>
        <dbReference type="EMBL" id="MEY8018948.1"/>
    </source>
</evidence>
<gene>
    <name evidence="2" type="ORF">AB8998_30320</name>
</gene>
<proteinExistence type="predicted"/>
<organism evidence="2 3">
    <name type="scientific">Mycobacterium servetii</name>
    <dbReference type="NCBI Taxonomy" id="3237418"/>
    <lineage>
        <taxon>Bacteria</taxon>
        <taxon>Bacillati</taxon>
        <taxon>Actinomycetota</taxon>
        <taxon>Actinomycetes</taxon>
        <taxon>Mycobacteriales</taxon>
        <taxon>Mycobacteriaceae</taxon>
        <taxon>Mycobacterium</taxon>
    </lineage>
</organism>
<feature type="domain" description="RES" evidence="1">
    <location>
        <begin position="38"/>
        <end position="169"/>
    </location>
</feature>
<keyword evidence="3" id="KW-1185">Reference proteome</keyword>
<sequence length="213" mass="23576">MTTRRQRTALRPPPKDIVRFPKWRLRPTHDLLRAHGVGLSPWWFSSDLSGRFDLVPPNGTCYLATDLETALRERFGHALVNQGVVTFEAAARTHVSRLRVPAGRWLANTCHDGAAHFGLTRELGTCADYRLPQAWAAAFHGSGLSGTRYQTRFTTGPRPNAVALFGEAGQQEWPVDDAPLAGVDACGDVGITVVHLPSRRQLRIQPPPEETIR</sequence>
<dbReference type="Proteomes" id="UP001564760">
    <property type="component" value="Unassembled WGS sequence"/>
</dbReference>
<dbReference type="Pfam" id="PF08808">
    <property type="entry name" value="RES"/>
    <property type="match status" value="1"/>
</dbReference>
<dbReference type="InterPro" id="IPR014914">
    <property type="entry name" value="RES_dom"/>
</dbReference>
<accession>A0ABV4C9U9</accession>
<evidence type="ECO:0000313" key="3">
    <source>
        <dbReference type="Proteomes" id="UP001564760"/>
    </source>
</evidence>
<dbReference type="EMBL" id="JBGEDP010000002">
    <property type="protein sequence ID" value="MEY8018948.1"/>
    <property type="molecule type" value="Genomic_DNA"/>
</dbReference>
<comment type="caution">
    <text evidence="2">The sequence shown here is derived from an EMBL/GenBank/DDBJ whole genome shotgun (WGS) entry which is preliminary data.</text>
</comment>
<protein>
    <submittedName>
        <fullName evidence="2">RES family NAD+ phosphorylase</fullName>
    </submittedName>
</protein>
<evidence type="ECO:0000259" key="1">
    <source>
        <dbReference type="Pfam" id="PF08808"/>
    </source>
</evidence>